<gene>
    <name evidence="1" type="ORF">J2Z32_002135</name>
</gene>
<evidence type="ECO:0000313" key="1">
    <source>
        <dbReference type="EMBL" id="MBP1905505.1"/>
    </source>
</evidence>
<dbReference type="RefSeq" id="WP_210089139.1">
    <property type="nucleotide sequence ID" value="NZ_JAGGKG010000009.1"/>
</dbReference>
<protein>
    <submittedName>
        <fullName evidence="1">Uncharacterized protein</fullName>
    </submittedName>
</protein>
<dbReference type="Proteomes" id="UP001519272">
    <property type="component" value="Unassembled WGS sequence"/>
</dbReference>
<proteinExistence type="predicted"/>
<reference evidence="1 2" key="1">
    <citation type="submission" date="2021-03" db="EMBL/GenBank/DDBJ databases">
        <title>Genomic Encyclopedia of Type Strains, Phase IV (KMG-IV): sequencing the most valuable type-strain genomes for metagenomic binning, comparative biology and taxonomic classification.</title>
        <authorList>
            <person name="Goeker M."/>
        </authorList>
    </citation>
    <scope>NUCLEOTIDE SEQUENCE [LARGE SCALE GENOMIC DNA]</scope>
    <source>
        <strain evidence="1 2">DSM 14349</strain>
    </source>
</reference>
<accession>A0ABS4FSG5</accession>
<name>A0ABS4FSG5_9BACL</name>
<organism evidence="1 2">
    <name type="scientific">Paenibacillus turicensis</name>
    <dbReference type="NCBI Taxonomy" id="160487"/>
    <lineage>
        <taxon>Bacteria</taxon>
        <taxon>Bacillati</taxon>
        <taxon>Bacillota</taxon>
        <taxon>Bacilli</taxon>
        <taxon>Bacillales</taxon>
        <taxon>Paenibacillaceae</taxon>
        <taxon>Paenibacillus</taxon>
    </lineage>
</organism>
<evidence type="ECO:0000313" key="2">
    <source>
        <dbReference type="Proteomes" id="UP001519272"/>
    </source>
</evidence>
<comment type="caution">
    <text evidence="1">The sequence shown here is derived from an EMBL/GenBank/DDBJ whole genome shotgun (WGS) entry which is preliminary data.</text>
</comment>
<sequence length="128" mass="14072">MQLFKRSGVKIGGKNVHVRKITPAKWRELFEAVETLPQLLLSVVAAPEEQRSAYLVLVLEKALNDVVSVTAVLTGLDEKFIEENAALDELVLFFVETLRVNNFGKLLKSVQTLVTMGSGSAELSSDIT</sequence>
<keyword evidence="2" id="KW-1185">Reference proteome</keyword>
<dbReference type="EMBL" id="JAGGKG010000009">
    <property type="protein sequence ID" value="MBP1905505.1"/>
    <property type="molecule type" value="Genomic_DNA"/>
</dbReference>